<gene>
    <name evidence="2" type="ORF">ACFOYY_33870</name>
</gene>
<name>A0ABV8FCL3_9ACTN</name>
<keyword evidence="1" id="KW-0022">Alpha-amylase inhibitor</keyword>
<dbReference type="Pfam" id="PF01356">
    <property type="entry name" value="A_amylase_inhib"/>
    <property type="match status" value="1"/>
</dbReference>
<dbReference type="Gene3D" id="2.60.40.20">
    <property type="entry name" value="Alpha-amylase inhibitor"/>
    <property type="match status" value="1"/>
</dbReference>
<evidence type="ECO:0000313" key="2">
    <source>
        <dbReference type="EMBL" id="MFC3985158.1"/>
    </source>
</evidence>
<dbReference type="EMBL" id="JBHSBC010000041">
    <property type="protein sequence ID" value="MFC3985158.1"/>
    <property type="molecule type" value="Genomic_DNA"/>
</dbReference>
<dbReference type="SUPFAM" id="SSF49498">
    <property type="entry name" value="alpha-Amylase inhibitor tendamistat"/>
    <property type="match status" value="1"/>
</dbReference>
<organism evidence="2 3">
    <name type="scientific">Streptosporangium jomthongense</name>
    <dbReference type="NCBI Taxonomy" id="1193683"/>
    <lineage>
        <taxon>Bacteria</taxon>
        <taxon>Bacillati</taxon>
        <taxon>Actinomycetota</taxon>
        <taxon>Actinomycetes</taxon>
        <taxon>Streptosporangiales</taxon>
        <taxon>Streptosporangiaceae</taxon>
        <taxon>Streptosporangium</taxon>
    </lineage>
</organism>
<protein>
    <submittedName>
        <fullName evidence="2">Uncharacterized protein</fullName>
    </submittedName>
</protein>
<dbReference type="InterPro" id="IPR036379">
    <property type="entry name" value="A-amylase_inhib_sf"/>
</dbReference>
<sequence length="99" mass="10171">MSTAALVTGVAAVQANATAARERITPASAAVAGGTAPACVGREVHENIKVARVANGCGGTMRVRITIDNGPDDSCHSLKNGQALTFRWNLGSYDRTVTC</sequence>
<reference evidence="3" key="1">
    <citation type="journal article" date="2019" name="Int. J. Syst. Evol. Microbiol.">
        <title>The Global Catalogue of Microorganisms (GCM) 10K type strain sequencing project: providing services to taxonomists for standard genome sequencing and annotation.</title>
        <authorList>
            <consortium name="The Broad Institute Genomics Platform"/>
            <consortium name="The Broad Institute Genome Sequencing Center for Infectious Disease"/>
            <person name="Wu L."/>
            <person name="Ma J."/>
        </authorList>
    </citation>
    <scope>NUCLEOTIDE SEQUENCE [LARGE SCALE GENOMIC DNA]</scope>
    <source>
        <strain evidence="3">TBRC 7912</strain>
    </source>
</reference>
<dbReference type="Proteomes" id="UP001595698">
    <property type="component" value="Unassembled WGS sequence"/>
</dbReference>
<proteinExistence type="predicted"/>
<comment type="caution">
    <text evidence="2">The sequence shown here is derived from an EMBL/GenBank/DDBJ whole genome shotgun (WGS) entry which is preliminary data.</text>
</comment>
<evidence type="ECO:0000256" key="1">
    <source>
        <dbReference type="ARBA" id="ARBA00022579"/>
    </source>
</evidence>
<dbReference type="InterPro" id="IPR000833">
    <property type="entry name" value="A-amylase_inhib"/>
</dbReference>
<accession>A0ABV8FCL3</accession>
<keyword evidence="3" id="KW-1185">Reference proteome</keyword>
<evidence type="ECO:0000313" key="3">
    <source>
        <dbReference type="Proteomes" id="UP001595698"/>
    </source>
</evidence>